<gene>
    <name evidence="2" type="ORF">CTOB1V02_LOCUS9833</name>
</gene>
<dbReference type="EMBL" id="OB664095">
    <property type="protein sequence ID" value="CAD7231992.1"/>
    <property type="molecule type" value="Genomic_DNA"/>
</dbReference>
<sequence length="169" mass="18735">LHHPLQTTPHPRRRKRRRRTRRKMGMPCSHHHHPPQREGGKARKRAHFPSKKDPTSSPHRGNCTLPSDRGDCTSSQPSDRGDCTLPSDRGDCTLPSDRGDCTSSEPSDRGDYTLPSSSQPSSDRGGGFDYPSTPPSPSIADPILSDANPPTPPPFWEPFPLPFDWEDGL</sequence>
<protein>
    <submittedName>
        <fullName evidence="2">Uncharacterized protein</fullName>
    </submittedName>
</protein>
<feature type="non-terminal residue" evidence="2">
    <location>
        <position position="169"/>
    </location>
</feature>
<dbReference type="AlphaFoldDB" id="A0A7R8WN22"/>
<feature type="region of interest" description="Disordered" evidence="1">
    <location>
        <begin position="1"/>
        <end position="169"/>
    </location>
</feature>
<accession>A0A7R8WN22</accession>
<proteinExistence type="predicted"/>
<reference evidence="2" key="1">
    <citation type="submission" date="2020-11" db="EMBL/GenBank/DDBJ databases">
        <authorList>
            <person name="Tran Van P."/>
        </authorList>
    </citation>
    <scope>NUCLEOTIDE SEQUENCE</scope>
</reference>
<feature type="non-terminal residue" evidence="2">
    <location>
        <position position="1"/>
    </location>
</feature>
<evidence type="ECO:0000313" key="2">
    <source>
        <dbReference type="EMBL" id="CAD7231992.1"/>
    </source>
</evidence>
<evidence type="ECO:0000256" key="1">
    <source>
        <dbReference type="SAM" id="MobiDB-lite"/>
    </source>
</evidence>
<feature type="compositionally biased region" description="Basic residues" evidence="1">
    <location>
        <begin position="10"/>
        <end position="34"/>
    </location>
</feature>
<name>A0A7R8WN22_9CRUS</name>
<organism evidence="2">
    <name type="scientific">Cyprideis torosa</name>
    <dbReference type="NCBI Taxonomy" id="163714"/>
    <lineage>
        <taxon>Eukaryota</taxon>
        <taxon>Metazoa</taxon>
        <taxon>Ecdysozoa</taxon>
        <taxon>Arthropoda</taxon>
        <taxon>Crustacea</taxon>
        <taxon>Oligostraca</taxon>
        <taxon>Ostracoda</taxon>
        <taxon>Podocopa</taxon>
        <taxon>Podocopida</taxon>
        <taxon>Cytherocopina</taxon>
        <taxon>Cytheroidea</taxon>
        <taxon>Cytherideidae</taxon>
        <taxon>Cyprideis</taxon>
    </lineage>
</organism>
<feature type="compositionally biased region" description="Pro residues" evidence="1">
    <location>
        <begin position="149"/>
        <end position="161"/>
    </location>
</feature>